<evidence type="ECO:0000313" key="1">
    <source>
        <dbReference type="EMBL" id="GAD04715.1"/>
    </source>
</evidence>
<dbReference type="Proteomes" id="UP000018031">
    <property type="component" value="Unassembled WGS sequence"/>
</dbReference>
<accession>S4NBE1</accession>
<sequence>MLFLSPWKGNDLITYRRNNPVVYRGNKLITHGGNNPIVYRSNELTTRRKNNPIVCRVTLEFGTIISDQYTSLSHFLFIHSLL</sequence>
<organism evidence="1 2">
    <name type="scientific">Porphyromonas crevioricanis JCM 15906</name>
    <dbReference type="NCBI Taxonomy" id="1305617"/>
    <lineage>
        <taxon>Bacteria</taxon>
        <taxon>Pseudomonadati</taxon>
        <taxon>Bacteroidota</taxon>
        <taxon>Bacteroidia</taxon>
        <taxon>Bacteroidales</taxon>
        <taxon>Porphyromonadaceae</taxon>
        <taxon>Porphyromonas</taxon>
    </lineage>
</organism>
<dbReference type="EMBL" id="BAOU01000010">
    <property type="protein sequence ID" value="GAD04715.1"/>
    <property type="molecule type" value="Genomic_DNA"/>
</dbReference>
<reference evidence="1 2" key="2">
    <citation type="journal article" date="2013" name="Genome Announc.">
        <title>Draft Genome Sequences of Porphyromonas crevioricanis JCM 15906T and Porphyromonas cansulci JCM 13913T Isolated from a Canine Oral Cavity.</title>
        <authorList>
            <person name="Sakamoto M."/>
            <person name="Tanaka N."/>
            <person name="Shiwa Y."/>
            <person name="Yoshikawa H."/>
            <person name="Ohkuma M."/>
        </authorList>
    </citation>
    <scope>NUCLEOTIDE SEQUENCE [LARGE SCALE GENOMIC DNA]</scope>
    <source>
        <strain evidence="1 2">JCM 15906</strain>
    </source>
</reference>
<evidence type="ECO:0000313" key="2">
    <source>
        <dbReference type="Proteomes" id="UP000018031"/>
    </source>
</evidence>
<gene>
    <name evidence="1" type="ORF">PORCRE_410</name>
</gene>
<proteinExistence type="predicted"/>
<dbReference type="AlphaFoldDB" id="S4NBE1"/>
<name>S4NBE1_9PORP</name>
<reference evidence="2" key="1">
    <citation type="journal article" date="2013" name="Genome">
        <title>Draft Genome Sequences of Porphyromonas crevioricanis JCM 15906T and Porphyromonas cansulci JCM 13913T Isolated from a Canine Oral Cavity.</title>
        <authorList>
            <person name="Sakamoto M."/>
            <person name="Tanaka N."/>
            <person name="Shiwa Y."/>
            <person name="Yoshikawa H."/>
            <person name="Ohkuma M."/>
        </authorList>
    </citation>
    <scope>NUCLEOTIDE SEQUENCE [LARGE SCALE GENOMIC DNA]</scope>
    <source>
        <strain evidence="2">JCM 15906</strain>
    </source>
</reference>
<protein>
    <submittedName>
        <fullName evidence="1">Uncharacterized protein</fullName>
    </submittedName>
</protein>
<comment type="caution">
    <text evidence="1">The sequence shown here is derived from an EMBL/GenBank/DDBJ whole genome shotgun (WGS) entry which is preliminary data.</text>
</comment>